<name>A0ABY4DB74_9SPIR</name>
<organism evidence="7 8">
    <name type="scientific">Sphaerochaeta associata</name>
    <dbReference type="NCBI Taxonomy" id="1129264"/>
    <lineage>
        <taxon>Bacteria</taxon>
        <taxon>Pseudomonadati</taxon>
        <taxon>Spirochaetota</taxon>
        <taxon>Spirochaetia</taxon>
        <taxon>Spirochaetales</taxon>
        <taxon>Sphaerochaetaceae</taxon>
        <taxon>Sphaerochaeta</taxon>
    </lineage>
</organism>
<evidence type="ECO:0000256" key="1">
    <source>
        <dbReference type="ARBA" id="ARBA00023015"/>
    </source>
</evidence>
<dbReference type="Gene3D" id="3.40.50.2300">
    <property type="match status" value="1"/>
</dbReference>
<dbReference type="Gene3D" id="1.10.10.60">
    <property type="entry name" value="Homeodomain-like"/>
    <property type="match status" value="2"/>
</dbReference>
<dbReference type="InterPro" id="IPR001789">
    <property type="entry name" value="Sig_transdc_resp-reg_receiver"/>
</dbReference>
<dbReference type="RefSeq" id="WP_244772951.1">
    <property type="nucleotide sequence ID" value="NZ_CP094929.1"/>
</dbReference>
<evidence type="ECO:0000256" key="4">
    <source>
        <dbReference type="PROSITE-ProRule" id="PRU00169"/>
    </source>
</evidence>
<dbReference type="PROSITE" id="PS00041">
    <property type="entry name" value="HTH_ARAC_FAMILY_1"/>
    <property type="match status" value="1"/>
</dbReference>
<reference evidence="8" key="1">
    <citation type="journal article" date="2024" name="J Bioinform Genom">
        <title>Complete genome sequence of the type strain bacterium Sphaerochaeta associata GLS2t (VKM B-2742)t.</title>
        <authorList>
            <person name="Troshina O.Y."/>
            <person name="Tepeeva A.N."/>
            <person name="Arzamasceva V.O."/>
            <person name="Whitman W.B."/>
            <person name="Varghese N."/>
            <person name="Shapiro N."/>
            <person name="Woyke T."/>
            <person name="Kripides N.C."/>
            <person name="Vasilenko O.V."/>
        </authorList>
    </citation>
    <scope>NUCLEOTIDE SEQUENCE [LARGE SCALE GENOMIC DNA]</scope>
    <source>
        <strain evidence="8">GLS2T</strain>
    </source>
</reference>
<dbReference type="PANTHER" id="PTHR43280">
    <property type="entry name" value="ARAC-FAMILY TRANSCRIPTIONAL REGULATOR"/>
    <property type="match status" value="1"/>
</dbReference>
<keyword evidence="2" id="KW-0238">DNA-binding</keyword>
<gene>
    <name evidence="7" type="ORF">MUG09_01915</name>
</gene>
<dbReference type="InterPro" id="IPR020449">
    <property type="entry name" value="Tscrpt_reg_AraC-type_HTH"/>
</dbReference>
<keyword evidence="4" id="KW-0597">Phosphoprotein</keyword>
<keyword evidence="3" id="KW-0804">Transcription</keyword>
<dbReference type="EMBL" id="CP094929">
    <property type="protein sequence ID" value="UOM51528.1"/>
    <property type="molecule type" value="Genomic_DNA"/>
</dbReference>
<dbReference type="PROSITE" id="PS50110">
    <property type="entry name" value="RESPONSE_REGULATORY"/>
    <property type="match status" value="1"/>
</dbReference>
<dbReference type="CDD" id="cd17536">
    <property type="entry name" value="REC_YesN-like"/>
    <property type="match status" value="1"/>
</dbReference>
<dbReference type="Proteomes" id="UP000829708">
    <property type="component" value="Chromosome"/>
</dbReference>
<keyword evidence="8" id="KW-1185">Reference proteome</keyword>
<dbReference type="InterPro" id="IPR018062">
    <property type="entry name" value="HTH_AraC-typ_CS"/>
</dbReference>
<feature type="domain" description="HTH araC/xylS-type" evidence="5">
    <location>
        <begin position="393"/>
        <end position="491"/>
    </location>
</feature>
<dbReference type="SUPFAM" id="SSF52172">
    <property type="entry name" value="CheY-like"/>
    <property type="match status" value="1"/>
</dbReference>
<evidence type="ECO:0000313" key="7">
    <source>
        <dbReference type="EMBL" id="UOM51528.1"/>
    </source>
</evidence>
<sequence length="498" mass="57366">MLSILVVDDEAPIRDWVAYCIEREPQRDLKLIAKARNGQEGVEMALQYRPDLVITDIMMPGLDGLGMMKQILQSLPYTNFIILSNYAEFSYARTALAYGAKHYLLKSEMRATDLIEAIETLHQHKKDLLQGKQTDMYANGFLDIYDLYQHAGDGDFARTFMHRHGMQDALPYCLIGLEETDLFIQRQVIDNMIALEKPTLCLAALQKHTVMVFLQESTCSALNARIQKLTSALLTTTKNTIGVSHTRNDLSELLTALHETDQMVLAGFFYPQERQLTTSFFHSSPIIDRQQIWKASTEIFEALQLQDSNKTRTLLTHWLEQLSRVGLEDIQWAKEACLRMLFTVEERVMHTQQNKITEASKEPDSFEECKKRIHDSLCILDEALCDTYSQRIQKALAYMNEHYSQPISLVETADHVSLSAEYFSRLFKEKTGENFSVHLMMLRLQQAQKLLTETNDKIYDIANQVGYASASHFSKLYKKYMGINPEEVRKEQEISKLR</sequence>
<proteinExistence type="predicted"/>
<dbReference type="SMART" id="SM00448">
    <property type="entry name" value="REC"/>
    <property type="match status" value="1"/>
</dbReference>
<feature type="domain" description="Response regulatory" evidence="6">
    <location>
        <begin position="3"/>
        <end position="121"/>
    </location>
</feature>
<dbReference type="Pfam" id="PF00072">
    <property type="entry name" value="Response_reg"/>
    <property type="match status" value="1"/>
</dbReference>
<evidence type="ECO:0000256" key="2">
    <source>
        <dbReference type="ARBA" id="ARBA00023125"/>
    </source>
</evidence>
<evidence type="ECO:0000259" key="6">
    <source>
        <dbReference type="PROSITE" id="PS50110"/>
    </source>
</evidence>
<evidence type="ECO:0000256" key="3">
    <source>
        <dbReference type="ARBA" id="ARBA00023163"/>
    </source>
</evidence>
<evidence type="ECO:0000259" key="5">
    <source>
        <dbReference type="PROSITE" id="PS01124"/>
    </source>
</evidence>
<dbReference type="Pfam" id="PF12833">
    <property type="entry name" value="HTH_18"/>
    <property type="match status" value="1"/>
</dbReference>
<accession>A0ABY4DB74</accession>
<evidence type="ECO:0000313" key="8">
    <source>
        <dbReference type="Proteomes" id="UP000829708"/>
    </source>
</evidence>
<protein>
    <submittedName>
        <fullName evidence="7">Response regulator</fullName>
    </submittedName>
</protein>
<dbReference type="SMART" id="SM00342">
    <property type="entry name" value="HTH_ARAC"/>
    <property type="match status" value="1"/>
</dbReference>
<dbReference type="InterPro" id="IPR011006">
    <property type="entry name" value="CheY-like_superfamily"/>
</dbReference>
<dbReference type="SUPFAM" id="SSF46689">
    <property type="entry name" value="Homeodomain-like"/>
    <property type="match status" value="2"/>
</dbReference>
<dbReference type="PROSITE" id="PS01124">
    <property type="entry name" value="HTH_ARAC_FAMILY_2"/>
    <property type="match status" value="1"/>
</dbReference>
<dbReference type="PANTHER" id="PTHR43280:SF28">
    <property type="entry name" value="HTH-TYPE TRANSCRIPTIONAL ACTIVATOR RHAS"/>
    <property type="match status" value="1"/>
</dbReference>
<dbReference type="InterPro" id="IPR018060">
    <property type="entry name" value="HTH_AraC"/>
</dbReference>
<keyword evidence="1" id="KW-0805">Transcription regulation</keyword>
<feature type="modified residue" description="4-aspartylphosphate" evidence="4">
    <location>
        <position position="56"/>
    </location>
</feature>
<dbReference type="PRINTS" id="PR00032">
    <property type="entry name" value="HTHARAC"/>
</dbReference>
<dbReference type="InterPro" id="IPR009057">
    <property type="entry name" value="Homeodomain-like_sf"/>
</dbReference>